<name>A0A1X6N7E6_9APHY</name>
<evidence type="ECO:0000313" key="2">
    <source>
        <dbReference type="Proteomes" id="UP000194127"/>
    </source>
</evidence>
<sequence>MYAFCTHALCAVQLLQSCCEQYKCGYLPQRSLSSAAYTRLAEPADACVLRSTLLKRASDHTADPSQK</sequence>
<protein>
    <submittedName>
        <fullName evidence="1">Uncharacterized protein</fullName>
    </submittedName>
</protein>
<dbReference type="RefSeq" id="XP_024341363.1">
    <property type="nucleotide sequence ID" value="XM_024478800.1"/>
</dbReference>
<accession>A0A1X6N7E6</accession>
<organism evidence="1 2">
    <name type="scientific">Postia placenta MAD-698-R-SB12</name>
    <dbReference type="NCBI Taxonomy" id="670580"/>
    <lineage>
        <taxon>Eukaryota</taxon>
        <taxon>Fungi</taxon>
        <taxon>Dikarya</taxon>
        <taxon>Basidiomycota</taxon>
        <taxon>Agaricomycotina</taxon>
        <taxon>Agaricomycetes</taxon>
        <taxon>Polyporales</taxon>
        <taxon>Adustoporiaceae</taxon>
        <taxon>Rhodonia</taxon>
    </lineage>
</organism>
<dbReference type="GeneID" id="36323750"/>
<dbReference type="Proteomes" id="UP000194127">
    <property type="component" value="Unassembled WGS sequence"/>
</dbReference>
<dbReference type="EMBL" id="KZ110594">
    <property type="protein sequence ID" value="OSX64569.1"/>
    <property type="molecule type" value="Genomic_DNA"/>
</dbReference>
<gene>
    <name evidence="1" type="ORF">POSPLADRAFT_1045580</name>
</gene>
<evidence type="ECO:0000313" key="1">
    <source>
        <dbReference type="EMBL" id="OSX64569.1"/>
    </source>
</evidence>
<proteinExistence type="predicted"/>
<reference evidence="1 2" key="1">
    <citation type="submission" date="2017-04" db="EMBL/GenBank/DDBJ databases">
        <title>Genome Sequence of the Model Brown-Rot Fungus Postia placenta SB12.</title>
        <authorList>
            <consortium name="DOE Joint Genome Institute"/>
            <person name="Gaskell J."/>
            <person name="Kersten P."/>
            <person name="Larrondo L.F."/>
            <person name="Canessa P."/>
            <person name="Martinez D."/>
            <person name="Hibbett D."/>
            <person name="Schmoll M."/>
            <person name="Kubicek C.P."/>
            <person name="Martinez A.T."/>
            <person name="Yadav J."/>
            <person name="Master E."/>
            <person name="Magnuson J.K."/>
            <person name="James T."/>
            <person name="Yaver D."/>
            <person name="Berka R."/>
            <person name="Labutti K."/>
            <person name="Lipzen A."/>
            <person name="Aerts A."/>
            <person name="Barry K."/>
            <person name="Henrissat B."/>
            <person name="Blanchette R."/>
            <person name="Grigoriev I."/>
            <person name="Cullen D."/>
        </authorList>
    </citation>
    <scope>NUCLEOTIDE SEQUENCE [LARGE SCALE GENOMIC DNA]</scope>
    <source>
        <strain evidence="1 2">MAD-698-R-SB12</strain>
    </source>
</reference>
<dbReference type="AlphaFoldDB" id="A0A1X6N7E6"/>
<keyword evidence="2" id="KW-1185">Reference proteome</keyword>